<sequence length="296" mass="34309">MYHTLQCWYKSGKYFPFKNFNIFYQQANKAESEVIFLIHGYPTSSFDWSKIWDGLSEKYELIAIDLLGLGFSDKPLPYPYSVEDHANQCIHLIEYLNLKSVHLVGHDLGVGIIQELLDRQLKGSLSFSIQSSIFMNGSLFAEAYRPRLIQKLMASFIGHLIVPLISLPIFSKSMQQMFDPNHQPNAEELKQWYEQLNFNQGKKCMVSLNQSIFDRFKHRDRLVNAMINSTVPMLLINGKNDPNSGQHMAMRYKTLIPNPQVIELEDCGHWTPWEQPNIVKEEMMRFLATLDSKASH</sequence>
<dbReference type="PATRIC" id="fig|52133.19.peg.2596"/>
<dbReference type="EMBL" id="JRHX01000075">
    <property type="protein sequence ID" value="KXZ69345.1"/>
    <property type="molecule type" value="Genomic_DNA"/>
</dbReference>
<gene>
    <name evidence="2" type="ORF">AVENLUH13518_02565</name>
</gene>
<dbReference type="GO" id="GO:0046464">
    <property type="term" value="P:acylglycerol catabolic process"/>
    <property type="evidence" value="ECO:0007669"/>
    <property type="project" value="TreeGrafter"/>
</dbReference>
<comment type="caution">
    <text evidence="2">The sequence shown here is derived from an EMBL/GenBank/DDBJ whole genome shotgun (WGS) entry which is preliminary data.</text>
</comment>
<dbReference type="Gene3D" id="3.40.50.1820">
    <property type="entry name" value="alpha/beta hydrolase"/>
    <property type="match status" value="1"/>
</dbReference>
<dbReference type="InterPro" id="IPR029058">
    <property type="entry name" value="AB_hydrolase_fold"/>
</dbReference>
<name>A0A150HRM8_9GAMM</name>
<dbReference type="Pfam" id="PF00561">
    <property type="entry name" value="Abhydrolase_1"/>
    <property type="match status" value="1"/>
</dbReference>
<dbReference type="Proteomes" id="UP000075544">
    <property type="component" value="Unassembled WGS sequence"/>
</dbReference>
<dbReference type="InterPro" id="IPR000639">
    <property type="entry name" value="Epox_hydrolase-like"/>
</dbReference>
<evidence type="ECO:0000313" key="3">
    <source>
        <dbReference type="Proteomes" id="UP000075544"/>
    </source>
</evidence>
<dbReference type="InterPro" id="IPR000073">
    <property type="entry name" value="AB_hydrolase_1"/>
</dbReference>
<dbReference type="SUPFAM" id="SSF53474">
    <property type="entry name" value="alpha/beta-Hydrolases"/>
    <property type="match status" value="1"/>
</dbReference>
<accession>A0A150HRM8</accession>
<protein>
    <submittedName>
        <fullName evidence="2">Soluble epoxide hydrolase</fullName>
        <ecNumber evidence="2">3.3.2.10</ecNumber>
    </submittedName>
</protein>
<evidence type="ECO:0000259" key="1">
    <source>
        <dbReference type="Pfam" id="PF00561"/>
    </source>
</evidence>
<dbReference type="PRINTS" id="PR00412">
    <property type="entry name" value="EPOXHYDRLASE"/>
</dbReference>
<dbReference type="RefSeq" id="WP_061525255.1">
    <property type="nucleotide sequence ID" value="NZ_JRHX01000075.1"/>
</dbReference>
<keyword evidence="2" id="KW-0378">Hydrolase</keyword>
<dbReference type="GO" id="GO:0016020">
    <property type="term" value="C:membrane"/>
    <property type="evidence" value="ECO:0007669"/>
    <property type="project" value="TreeGrafter"/>
</dbReference>
<proteinExistence type="predicted"/>
<reference evidence="2 3" key="1">
    <citation type="journal article" date="2016" name="Sci. Rep.">
        <title>Genomic and phenotypic characterization of the species Acinetobacter venetianus.</title>
        <authorList>
            <person name="Fondi M."/>
            <person name="Maida I."/>
            <person name="Perrin E."/>
            <person name="Orlandini V."/>
            <person name="La Torre L."/>
            <person name="Bosi E."/>
            <person name="Negroni A."/>
            <person name="Zanaroli G."/>
            <person name="Fava F."/>
            <person name="Decorosi F."/>
            <person name="Giovannetti L."/>
            <person name="Viti C."/>
            <person name="Vaneechoutte M."/>
            <person name="Dijkshoorn L."/>
            <person name="Fani R."/>
        </authorList>
    </citation>
    <scope>NUCLEOTIDE SEQUENCE [LARGE SCALE GENOMIC DNA]</scope>
    <source>
        <strain evidence="2 3">LUH13518</strain>
    </source>
</reference>
<dbReference type="GO" id="GO:0004301">
    <property type="term" value="F:epoxide hydrolase activity"/>
    <property type="evidence" value="ECO:0007669"/>
    <property type="project" value="UniProtKB-EC"/>
</dbReference>
<dbReference type="PANTHER" id="PTHR43798:SF33">
    <property type="entry name" value="HYDROLASE, PUTATIVE (AFU_ORTHOLOGUE AFUA_2G14860)-RELATED"/>
    <property type="match status" value="1"/>
</dbReference>
<feature type="domain" description="AB hydrolase-1" evidence="1">
    <location>
        <begin position="34"/>
        <end position="275"/>
    </location>
</feature>
<dbReference type="InterPro" id="IPR050266">
    <property type="entry name" value="AB_hydrolase_sf"/>
</dbReference>
<dbReference type="GO" id="GO:0047372">
    <property type="term" value="F:monoacylglycerol lipase activity"/>
    <property type="evidence" value="ECO:0007669"/>
    <property type="project" value="TreeGrafter"/>
</dbReference>
<dbReference type="PANTHER" id="PTHR43798">
    <property type="entry name" value="MONOACYLGLYCEROL LIPASE"/>
    <property type="match status" value="1"/>
</dbReference>
<evidence type="ECO:0000313" key="2">
    <source>
        <dbReference type="EMBL" id="KXZ69345.1"/>
    </source>
</evidence>
<organism evidence="2 3">
    <name type="scientific">Acinetobacter venetianus</name>
    <dbReference type="NCBI Taxonomy" id="52133"/>
    <lineage>
        <taxon>Bacteria</taxon>
        <taxon>Pseudomonadati</taxon>
        <taxon>Pseudomonadota</taxon>
        <taxon>Gammaproteobacteria</taxon>
        <taxon>Moraxellales</taxon>
        <taxon>Moraxellaceae</taxon>
        <taxon>Acinetobacter</taxon>
    </lineage>
</organism>
<dbReference type="AlphaFoldDB" id="A0A150HRM8"/>
<dbReference type="EC" id="3.3.2.10" evidence="2"/>